<dbReference type="SMART" id="SM00100">
    <property type="entry name" value="cNMP"/>
    <property type="match status" value="1"/>
</dbReference>
<keyword evidence="8" id="KW-1185">Reference proteome</keyword>
<dbReference type="GO" id="GO:0003700">
    <property type="term" value="F:DNA-binding transcription factor activity"/>
    <property type="evidence" value="ECO:0007669"/>
    <property type="project" value="TreeGrafter"/>
</dbReference>
<dbReference type="InterPro" id="IPR014710">
    <property type="entry name" value="RmlC-like_jellyroll"/>
</dbReference>
<comment type="caution">
    <text evidence="7">The sequence shown here is derived from an EMBL/GenBank/DDBJ whole genome shotgun (WGS) entry which is preliminary data.</text>
</comment>
<feature type="domain" description="HTH crp-type" evidence="6">
    <location>
        <begin position="131"/>
        <end position="195"/>
    </location>
</feature>
<dbReference type="Pfam" id="PF13545">
    <property type="entry name" value="HTH_Crp_2"/>
    <property type="match status" value="1"/>
</dbReference>
<dbReference type="PANTHER" id="PTHR24567:SF68">
    <property type="entry name" value="DNA-BINDING TRANSCRIPTIONAL DUAL REGULATOR CRP"/>
    <property type="match status" value="1"/>
</dbReference>
<dbReference type="PROSITE" id="PS50042">
    <property type="entry name" value="CNMP_BINDING_3"/>
    <property type="match status" value="1"/>
</dbReference>
<dbReference type="Pfam" id="PF00027">
    <property type="entry name" value="cNMP_binding"/>
    <property type="match status" value="1"/>
</dbReference>
<dbReference type="PROSITE" id="PS51063">
    <property type="entry name" value="HTH_CRP_2"/>
    <property type="match status" value="1"/>
</dbReference>
<dbReference type="EMBL" id="QWVT01000008">
    <property type="protein sequence ID" value="RID87734.1"/>
    <property type="molecule type" value="Genomic_DNA"/>
</dbReference>
<evidence type="ECO:0000313" key="7">
    <source>
        <dbReference type="EMBL" id="RID87734.1"/>
    </source>
</evidence>
<evidence type="ECO:0000256" key="3">
    <source>
        <dbReference type="ARBA" id="ARBA00023159"/>
    </source>
</evidence>
<dbReference type="InterPro" id="IPR012318">
    <property type="entry name" value="HTH_CRP"/>
</dbReference>
<dbReference type="GO" id="GO:0005829">
    <property type="term" value="C:cytosol"/>
    <property type="evidence" value="ECO:0007669"/>
    <property type="project" value="TreeGrafter"/>
</dbReference>
<dbReference type="OrthoDB" id="9810708at2"/>
<dbReference type="SUPFAM" id="SSF46785">
    <property type="entry name" value="Winged helix' DNA-binding domain"/>
    <property type="match status" value="1"/>
</dbReference>
<evidence type="ECO:0000259" key="6">
    <source>
        <dbReference type="PROSITE" id="PS51063"/>
    </source>
</evidence>
<dbReference type="InterPro" id="IPR018490">
    <property type="entry name" value="cNMP-bd_dom_sf"/>
</dbReference>
<dbReference type="InterPro" id="IPR000595">
    <property type="entry name" value="cNMP-bd_dom"/>
</dbReference>
<keyword evidence="2" id="KW-0238">DNA-binding</keyword>
<dbReference type="CDD" id="cd00038">
    <property type="entry name" value="CAP_ED"/>
    <property type="match status" value="1"/>
</dbReference>
<gene>
    <name evidence="7" type="ORF">D1970_02480</name>
</gene>
<organism evidence="7 8">
    <name type="scientific">Mesobacillus zeae</name>
    <dbReference type="NCBI Taxonomy" id="1917180"/>
    <lineage>
        <taxon>Bacteria</taxon>
        <taxon>Bacillati</taxon>
        <taxon>Bacillota</taxon>
        <taxon>Bacilli</taxon>
        <taxon>Bacillales</taxon>
        <taxon>Bacillaceae</taxon>
        <taxon>Mesobacillus</taxon>
    </lineage>
</organism>
<dbReference type="SUPFAM" id="SSF51206">
    <property type="entry name" value="cAMP-binding domain-like"/>
    <property type="match status" value="1"/>
</dbReference>
<protein>
    <submittedName>
        <fullName evidence="7">Crp/Fnr family transcriptional regulator</fullName>
    </submittedName>
</protein>
<evidence type="ECO:0000256" key="1">
    <source>
        <dbReference type="ARBA" id="ARBA00023015"/>
    </source>
</evidence>
<dbReference type="Proteomes" id="UP000265816">
    <property type="component" value="Unassembled WGS sequence"/>
</dbReference>
<proteinExistence type="predicted"/>
<evidence type="ECO:0000256" key="4">
    <source>
        <dbReference type="ARBA" id="ARBA00023163"/>
    </source>
</evidence>
<keyword evidence="4" id="KW-0804">Transcription</keyword>
<evidence type="ECO:0000313" key="8">
    <source>
        <dbReference type="Proteomes" id="UP000265816"/>
    </source>
</evidence>
<dbReference type="AlphaFoldDB" id="A0A398BDP6"/>
<evidence type="ECO:0000259" key="5">
    <source>
        <dbReference type="PROSITE" id="PS50042"/>
    </source>
</evidence>
<keyword evidence="1" id="KW-0805">Transcription regulation</keyword>
<reference evidence="7 8" key="1">
    <citation type="submission" date="2018-08" db="EMBL/GenBank/DDBJ databases">
        <title>Bacillus jemisoniae sp. nov., Bacillus chryseoplanitiae sp. nov., Bacillus resnikiae sp. nov., and Bacillus frankliniae sp. nov., isolated from Viking spacecraft and associated surfaces.</title>
        <authorList>
            <person name="Seuylemezian A."/>
            <person name="Vaishampayan P."/>
        </authorList>
    </citation>
    <scope>NUCLEOTIDE SEQUENCE [LARGE SCALE GENOMIC DNA]</scope>
    <source>
        <strain evidence="7 8">JJ-247</strain>
    </source>
</reference>
<keyword evidence="3" id="KW-0010">Activator</keyword>
<dbReference type="InterPro" id="IPR036390">
    <property type="entry name" value="WH_DNA-bd_sf"/>
</dbReference>
<name>A0A398BDP6_9BACI</name>
<accession>A0A398BDP6</accession>
<dbReference type="RefSeq" id="WP_119111306.1">
    <property type="nucleotide sequence ID" value="NZ_CBCSEO010000001.1"/>
</dbReference>
<sequence>MQNLRYEWEPFLNYGQVFEYEKNKVVYRQGESGRGIYYLRKGEIKITLLSSNGDERIINVVPPGMLFGEHGVHGEPYLTSATTAAPSAILFFSDDVLEVICQEHPHAAEIYMDSLIYKFRTLAEIISHIESPVEQQMAFYLLKLVQENGNASMNQTSFAKYIGTSRITVNKIIRKWKQQGYITLKNREIMTIDIERIKAIANNTQKG</sequence>
<evidence type="ECO:0000256" key="2">
    <source>
        <dbReference type="ARBA" id="ARBA00023125"/>
    </source>
</evidence>
<dbReference type="PANTHER" id="PTHR24567">
    <property type="entry name" value="CRP FAMILY TRANSCRIPTIONAL REGULATORY PROTEIN"/>
    <property type="match status" value="1"/>
</dbReference>
<dbReference type="InterPro" id="IPR050397">
    <property type="entry name" value="Env_Response_Regulators"/>
</dbReference>
<feature type="domain" description="Cyclic nucleotide-binding" evidence="5">
    <location>
        <begin position="20"/>
        <end position="72"/>
    </location>
</feature>
<dbReference type="GO" id="GO:0003677">
    <property type="term" value="F:DNA binding"/>
    <property type="evidence" value="ECO:0007669"/>
    <property type="project" value="UniProtKB-KW"/>
</dbReference>
<dbReference type="Gene3D" id="2.60.120.10">
    <property type="entry name" value="Jelly Rolls"/>
    <property type="match status" value="1"/>
</dbReference>